<organism evidence="1 2">
    <name type="scientific">Eretmocerus hayati</name>
    <dbReference type="NCBI Taxonomy" id="131215"/>
    <lineage>
        <taxon>Eukaryota</taxon>
        <taxon>Metazoa</taxon>
        <taxon>Ecdysozoa</taxon>
        <taxon>Arthropoda</taxon>
        <taxon>Hexapoda</taxon>
        <taxon>Insecta</taxon>
        <taxon>Pterygota</taxon>
        <taxon>Neoptera</taxon>
        <taxon>Endopterygota</taxon>
        <taxon>Hymenoptera</taxon>
        <taxon>Apocrita</taxon>
        <taxon>Proctotrupomorpha</taxon>
        <taxon>Chalcidoidea</taxon>
        <taxon>Aphelinidae</taxon>
        <taxon>Aphelininae</taxon>
        <taxon>Eretmocerus</taxon>
    </lineage>
</organism>
<gene>
    <name evidence="1" type="ORF">QAD02_016448</name>
</gene>
<keyword evidence="2" id="KW-1185">Reference proteome</keyword>
<evidence type="ECO:0000313" key="2">
    <source>
        <dbReference type="Proteomes" id="UP001239111"/>
    </source>
</evidence>
<name>A0ACC2PB44_9HYME</name>
<evidence type="ECO:0000313" key="1">
    <source>
        <dbReference type="EMBL" id="KAJ8680661.1"/>
    </source>
</evidence>
<accession>A0ACC2PB44</accession>
<comment type="caution">
    <text evidence="1">The sequence shown here is derived from an EMBL/GenBank/DDBJ whole genome shotgun (WGS) entry which is preliminary data.</text>
</comment>
<sequence length="720" mass="83536">MKRKLARQELRSNSDKDDDAGKEDEIESSAKRKRLNLWESVGQLCGFQIDELGFDTVVEGLYKPADPSSLGVIRALFGLCMVFDVVDERGLANIDLKWGDPYTCHFPLMHGMRPMSLPYMIVLYSIMWLGAFGIMLGFHYKLACCMFVLPYWYILLLDKSFWNNHSYLFGVVSLLFCGTNANEYFSVDAWLSRTQRGNIPTWNYFILKFQFFILYFIAGLKKSSREWLEGYAMSNLSKHWVFDPFRLILTGEQTDLYIVHWFAFVFDLTVGFFMLWDKTRMLAFLFCITFHLMNSRLFSIGMFPYVCLATMPLFCRNDWPRKLLLPSKIFRSPTGDDAVTKEEEVEPEKETLEESSPHERNCNAIKAGSCGSESAREPKIRKRFASRRVTNTQRLVVALLIFHMALQLFLPYSHFITQGYNNWVPGLYGYSWDMMVHAWDTILIVVRIRDNKSQKDYFLDPETWTLNDRWAKHGDMVRQYAHCIKENLQKLKGSSTRVKGPWANLSSDLSIYADVWCSLNGRFQQRLFNPHVDLLKAEWHPLKPVSYLMPLLRQFSSYRSKLERIEREVHGWSNYTGVLFVADYPGLVLENYVANDLSNVSLRVLEGEITYREDTTTTTTMMRMTLNKGGGTLSVPSGSFHWVETTSLHPACYMYTFYNGTKHQLARQGIVEPVKTEKVFPLMAEIRHRIDGFGRAVGHITNALLHLTLDIPMIRRVPLD</sequence>
<dbReference type="EMBL" id="CM056742">
    <property type="protein sequence ID" value="KAJ8680661.1"/>
    <property type="molecule type" value="Genomic_DNA"/>
</dbReference>
<dbReference type="Proteomes" id="UP001239111">
    <property type="component" value="Chromosome 2"/>
</dbReference>
<reference evidence="1" key="1">
    <citation type="submission" date="2023-04" db="EMBL/GenBank/DDBJ databases">
        <title>A chromosome-level genome assembly of the parasitoid wasp Eretmocerus hayati.</title>
        <authorList>
            <person name="Zhong Y."/>
            <person name="Liu S."/>
            <person name="Liu Y."/>
        </authorList>
    </citation>
    <scope>NUCLEOTIDE SEQUENCE</scope>
    <source>
        <strain evidence="1">ZJU_SS_LIU_2023</strain>
    </source>
</reference>
<proteinExistence type="predicted"/>
<protein>
    <submittedName>
        <fullName evidence="1">Uncharacterized protein</fullName>
    </submittedName>
</protein>